<feature type="transmembrane region" description="Helical" evidence="1">
    <location>
        <begin position="32"/>
        <end position="51"/>
    </location>
</feature>
<proteinExistence type="predicted"/>
<evidence type="ECO:0000256" key="1">
    <source>
        <dbReference type="SAM" id="Phobius"/>
    </source>
</evidence>
<feature type="transmembrane region" description="Helical" evidence="1">
    <location>
        <begin position="6"/>
        <end position="25"/>
    </location>
</feature>
<feature type="non-terminal residue" evidence="2">
    <location>
        <position position="1"/>
    </location>
</feature>
<dbReference type="Gene3D" id="1.20.1250.20">
    <property type="entry name" value="MFS general substrate transporter like domains"/>
    <property type="match status" value="1"/>
</dbReference>
<dbReference type="InterPro" id="IPR036259">
    <property type="entry name" value="MFS_trans_sf"/>
</dbReference>
<reference evidence="2" key="1">
    <citation type="submission" date="2020-04" db="EMBL/GenBank/DDBJ databases">
        <authorList>
            <person name="Zhang T."/>
        </authorList>
    </citation>
    <scope>NUCLEOTIDE SEQUENCE</scope>
    <source>
        <strain evidence="2">HKST-UBA01</strain>
    </source>
</reference>
<dbReference type="AlphaFoldDB" id="A0A956M2P4"/>
<organism evidence="2 3">
    <name type="scientific">Eiseniibacteriota bacterium</name>
    <dbReference type="NCBI Taxonomy" id="2212470"/>
    <lineage>
        <taxon>Bacteria</taxon>
        <taxon>Candidatus Eiseniibacteriota</taxon>
    </lineage>
</organism>
<feature type="transmembrane region" description="Helical" evidence="1">
    <location>
        <begin position="172"/>
        <end position="192"/>
    </location>
</feature>
<comment type="caution">
    <text evidence="2">The sequence shown here is derived from an EMBL/GenBank/DDBJ whole genome shotgun (WGS) entry which is preliminary data.</text>
</comment>
<keyword evidence="1" id="KW-0472">Membrane</keyword>
<feature type="transmembrane region" description="Helical" evidence="1">
    <location>
        <begin position="133"/>
        <end position="152"/>
    </location>
</feature>
<name>A0A956M2P4_UNCEI</name>
<feature type="transmembrane region" description="Helical" evidence="1">
    <location>
        <begin position="71"/>
        <end position="88"/>
    </location>
</feature>
<evidence type="ECO:0000313" key="3">
    <source>
        <dbReference type="Proteomes" id="UP000697710"/>
    </source>
</evidence>
<feature type="transmembrane region" description="Helical" evidence="1">
    <location>
        <begin position="95"/>
        <end position="113"/>
    </location>
</feature>
<dbReference type="Proteomes" id="UP000697710">
    <property type="component" value="Unassembled WGS sequence"/>
</dbReference>
<feature type="transmembrane region" description="Helical" evidence="1">
    <location>
        <begin position="204"/>
        <end position="224"/>
    </location>
</feature>
<gene>
    <name evidence="2" type="ORF">KC729_20690</name>
</gene>
<sequence length="254" mass="27027">EGSSGGGPGIFSEIATFVTVSLHAFFRTRGGFVGLVFALLPAGAYALGLALQSNLAVELGLTDPQVASLNLWSTIIFAVFCVGGGWVSDRLGRRLSLAVFLALTAAPTLWLGWAMHQAGWIWPVDPQLPDRPIPAAVLVSTFWITVLVYNGISGLGYGVRTAIFMDVTNPRVAATQFTAYMAMTNFVITYTANWQGKAIERIGYPKTLLIDSLIGLVSIALIPFMRRRSDAEDGVGTVLEAPTPGGAIPEGIEP</sequence>
<keyword evidence="1" id="KW-1133">Transmembrane helix</keyword>
<evidence type="ECO:0000313" key="2">
    <source>
        <dbReference type="EMBL" id="MCA9730114.1"/>
    </source>
</evidence>
<keyword evidence="1" id="KW-0812">Transmembrane</keyword>
<dbReference type="SUPFAM" id="SSF103473">
    <property type="entry name" value="MFS general substrate transporter"/>
    <property type="match status" value="1"/>
</dbReference>
<dbReference type="EMBL" id="JAGQHR010000997">
    <property type="protein sequence ID" value="MCA9730114.1"/>
    <property type="molecule type" value="Genomic_DNA"/>
</dbReference>
<accession>A0A956M2P4</accession>
<protein>
    <recommendedName>
        <fullName evidence="4">MFS transporter</fullName>
    </recommendedName>
</protein>
<reference evidence="2" key="2">
    <citation type="journal article" date="2021" name="Microbiome">
        <title>Successional dynamics and alternative stable states in a saline activated sludge microbial community over 9 years.</title>
        <authorList>
            <person name="Wang Y."/>
            <person name="Ye J."/>
            <person name="Ju F."/>
            <person name="Liu L."/>
            <person name="Boyd J.A."/>
            <person name="Deng Y."/>
            <person name="Parks D.H."/>
            <person name="Jiang X."/>
            <person name="Yin X."/>
            <person name="Woodcroft B.J."/>
            <person name="Tyson G.W."/>
            <person name="Hugenholtz P."/>
            <person name="Polz M.F."/>
            <person name="Zhang T."/>
        </authorList>
    </citation>
    <scope>NUCLEOTIDE SEQUENCE</scope>
    <source>
        <strain evidence="2">HKST-UBA01</strain>
    </source>
</reference>
<evidence type="ECO:0008006" key="4">
    <source>
        <dbReference type="Google" id="ProtNLM"/>
    </source>
</evidence>